<dbReference type="InterPro" id="IPR050131">
    <property type="entry name" value="Peptidase_S8_subtilisin-like"/>
</dbReference>
<dbReference type="InterPro" id="IPR034193">
    <property type="entry name" value="PCSK9_ProteinaseK-like"/>
</dbReference>
<dbReference type="InterPro" id="IPR000209">
    <property type="entry name" value="Peptidase_S8/S53_dom"/>
</dbReference>
<feature type="domain" description="Peptidase S8/S53" evidence="8">
    <location>
        <begin position="146"/>
        <end position="391"/>
    </location>
</feature>
<evidence type="ECO:0000313" key="10">
    <source>
        <dbReference type="Proteomes" id="UP000503462"/>
    </source>
</evidence>
<dbReference type="PROSITE" id="PS51892">
    <property type="entry name" value="SUBTILASE"/>
    <property type="match status" value="1"/>
</dbReference>
<dbReference type="InterPro" id="IPR023827">
    <property type="entry name" value="Peptidase_S8_Asp-AS"/>
</dbReference>
<dbReference type="GO" id="GO:0006508">
    <property type="term" value="P:proteolysis"/>
    <property type="evidence" value="ECO:0007669"/>
    <property type="project" value="UniProtKB-KW"/>
</dbReference>
<feature type="active site" description="Charge relay system" evidence="5">
    <location>
        <position position="350"/>
    </location>
</feature>
<keyword evidence="10" id="KW-1185">Reference proteome</keyword>
<proteinExistence type="inferred from homology"/>
<comment type="similarity">
    <text evidence="1 5 6">Belongs to the peptidase S8 family.</text>
</comment>
<name>A0A6H0XUA1_9PEZI</name>
<dbReference type="PROSITE" id="PS00136">
    <property type="entry name" value="SUBTILASE_ASP"/>
    <property type="match status" value="1"/>
</dbReference>
<dbReference type="PANTHER" id="PTHR43806:SF11">
    <property type="entry name" value="CEREVISIN-RELATED"/>
    <property type="match status" value="1"/>
</dbReference>
<dbReference type="GO" id="GO:0004252">
    <property type="term" value="F:serine-type endopeptidase activity"/>
    <property type="evidence" value="ECO:0007669"/>
    <property type="project" value="UniProtKB-UniRule"/>
</dbReference>
<organism evidence="9 10">
    <name type="scientific">Peltaster fructicola</name>
    <dbReference type="NCBI Taxonomy" id="286661"/>
    <lineage>
        <taxon>Eukaryota</taxon>
        <taxon>Fungi</taxon>
        <taxon>Dikarya</taxon>
        <taxon>Ascomycota</taxon>
        <taxon>Pezizomycotina</taxon>
        <taxon>Dothideomycetes</taxon>
        <taxon>Dothideomycetes incertae sedis</taxon>
        <taxon>Peltaster</taxon>
    </lineage>
</organism>
<dbReference type="PANTHER" id="PTHR43806">
    <property type="entry name" value="PEPTIDASE S8"/>
    <property type="match status" value="1"/>
</dbReference>
<keyword evidence="3 5" id="KW-0378">Hydrolase</keyword>
<dbReference type="InterPro" id="IPR023828">
    <property type="entry name" value="Peptidase_S8_Ser-AS"/>
</dbReference>
<evidence type="ECO:0000256" key="1">
    <source>
        <dbReference type="ARBA" id="ARBA00011073"/>
    </source>
</evidence>
<evidence type="ECO:0000256" key="6">
    <source>
        <dbReference type="RuleBase" id="RU003355"/>
    </source>
</evidence>
<evidence type="ECO:0000313" key="9">
    <source>
        <dbReference type="EMBL" id="QIW98224.1"/>
    </source>
</evidence>
<dbReference type="CDD" id="cd04077">
    <property type="entry name" value="Peptidases_S8_PCSK9_ProteinaseK_like"/>
    <property type="match status" value="1"/>
</dbReference>
<feature type="active site" description="Charge relay system" evidence="5">
    <location>
        <position position="184"/>
    </location>
</feature>
<feature type="signal peptide" evidence="7">
    <location>
        <begin position="1"/>
        <end position="24"/>
    </location>
</feature>
<keyword evidence="7" id="KW-0732">Signal</keyword>
<dbReference type="PROSITE" id="PS00138">
    <property type="entry name" value="SUBTILASE_SER"/>
    <property type="match status" value="1"/>
</dbReference>
<keyword evidence="4 5" id="KW-0720">Serine protease</keyword>
<accession>A0A6H0XUA1</accession>
<evidence type="ECO:0000256" key="4">
    <source>
        <dbReference type="ARBA" id="ARBA00022825"/>
    </source>
</evidence>
<evidence type="ECO:0000256" key="5">
    <source>
        <dbReference type="PROSITE-ProRule" id="PRU01240"/>
    </source>
</evidence>
<protein>
    <recommendedName>
        <fullName evidence="8">Peptidase S8/S53 domain-containing protein</fullName>
    </recommendedName>
</protein>
<reference evidence="9 10" key="1">
    <citation type="journal article" date="2016" name="Sci. Rep.">
        <title>Peltaster fructicola genome reveals evolution from an invasive phytopathogen to an ectophytic parasite.</title>
        <authorList>
            <person name="Xu C."/>
            <person name="Chen H."/>
            <person name="Gleason M.L."/>
            <person name="Xu J.R."/>
            <person name="Liu H."/>
            <person name="Zhang R."/>
            <person name="Sun G."/>
        </authorList>
    </citation>
    <scope>NUCLEOTIDE SEQUENCE [LARGE SCALE GENOMIC DNA]</scope>
    <source>
        <strain evidence="9 10">LNHT1506</strain>
    </source>
</reference>
<dbReference type="Pfam" id="PF00082">
    <property type="entry name" value="Peptidase_S8"/>
    <property type="match status" value="1"/>
</dbReference>
<evidence type="ECO:0000256" key="2">
    <source>
        <dbReference type="ARBA" id="ARBA00022670"/>
    </source>
</evidence>
<dbReference type="Gene3D" id="3.40.50.200">
    <property type="entry name" value="Peptidase S8/S53 domain"/>
    <property type="match status" value="1"/>
</dbReference>
<dbReference type="SUPFAM" id="SSF52743">
    <property type="entry name" value="Subtilisin-like"/>
    <property type="match status" value="1"/>
</dbReference>
<dbReference type="PROSITE" id="PS00137">
    <property type="entry name" value="SUBTILASE_HIS"/>
    <property type="match status" value="1"/>
</dbReference>
<evidence type="ECO:0000259" key="8">
    <source>
        <dbReference type="Pfam" id="PF00082"/>
    </source>
</evidence>
<evidence type="ECO:0000256" key="7">
    <source>
        <dbReference type="SAM" id="SignalP"/>
    </source>
</evidence>
<dbReference type="InterPro" id="IPR036852">
    <property type="entry name" value="Peptidase_S8/S53_dom_sf"/>
</dbReference>
<gene>
    <name evidence="9" type="ORF">AMS68_003742</name>
</gene>
<dbReference type="InterPro" id="IPR022398">
    <property type="entry name" value="Peptidase_S8_His-AS"/>
</dbReference>
<dbReference type="AlphaFoldDB" id="A0A6H0XUA1"/>
<dbReference type="PRINTS" id="PR00723">
    <property type="entry name" value="SUBTILISIN"/>
</dbReference>
<feature type="chain" id="PRO_5026080563" description="Peptidase S8/S53 domain-containing protein" evidence="7">
    <location>
        <begin position="25"/>
        <end position="454"/>
    </location>
</feature>
<sequence length="454" mass="47788">MLQGMHTFLAVALAATLQSGHVWAAEHVVIIDRNHPAPPNMHDVLTGIDLDVDHQNVSYVWNNSAFSGFAATIKSQHLDCLSNMDGVFLEESIRVAHTGVIPRDTTYQDRLNATWGLERVSNVFFQPRDPQNMDYSYTFAGDNPGEGADIYIVDSGIWVDHAGFDGRASMIWTFDGNWTDTDGHGTHVAGTAGAYDFGVASAANIFGVRVLDDKGLGSTATVISGIDYIIQQHEQRKVNTTGFRGSVMSVSLAASGTVSALDQAIAAAVSAGVHTCVAAGNAGIDACTGSPAASGGTNGPAITVGSIGINGQHSTFSNYGHCVDIYAPGEQVLSAGLKNPALLVFMSGTSQATPHITGIVAYAMSNDTLANSPALMKQWVQDTAIPIGDGTSIANNGADLKIEQGMLGFKKIATPVHNSNFISSQAGLRGASPEKRTVLRRRSRWTVAVPSAET</sequence>
<dbReference type="InterPro" id="IPR015500">
    <property type="entry name" value="Peptidase_S8_subtilisin-rel"/>
</dbReference>
<keyword evidence="2 5" id="KW-0645">Protease</keyword>
<dbReference type="EMBL" id="CP051140">
    <property type="protein sequence ID" value="QIW98224.1"/>
    <property type="molecule type" value="Genomic_DNA"/>
</dbReference>
<evidence type="ECO:0000256" key="3">
    <source>
        <dbReference type="ARBA" id="ARBA00022801"/>
    </source>
</evidence>
<feature type="active site" description="Charge relay system" evidence="5">
    <location>
        <position position="154"/>
    </location>
</feature>
<dbReference type="OrthoDB" id="206201at2759"/>
<dbReference type="Proteomes" id="UP000503462">
    <property type="component" value="Chromosome 2"/>
</dbReference>